<feature type="short sequence motif" description="TonB C-terminal box" evidence="13">
    <location>
        <begin position="711"/>
        <end position="728"/>
    </location>
</feature>
<keyword evidence="6 14" id="KW-0732">Signal</keyword>
<organism evidence="17 18">
    <name type="scientific">Candidatus Anaerobiospirillum pullistercoris</name>
    <dbReference type="NCBI Taxonomy" id="2838452"/>
    <lineage>
        <taxon>Bacteria</taxon>
        <taxon>Pseudomonadati</taxon>
        <taxon>Pseudomonadota</taxon>
        <taxon>Gammaproteobacteria</taxon>
        <taxon>Aeromonadales</taxon>
        <taxon>Succinivibrionaceae</taxon>
        <taxon>Anaerobiospirillum</taxon>
    </lineage>
</organism>
<evidence type="ECO:0000313" key="18">
    <source>
        <dbReference type="Proteomes" id="UP000886829"/>
    </source>
</evidence>
<dbReference type="PANTHER" id="PTHR30069">
    <property type="entry name" value="TONB-DEPENDENT OUTER MEMBRANE RECEPTOR"/>
    <property type="match status" value="1"/>
</dbReference>
<reference evidence="17" key="1">
    <citation type="journal article" date="2021" name="PeerJ">
        <title>Extensive microbial diversity within the chicken gut microbiome revealed by metagenomics and culture.</title>
        <authorList>
            <person name="Gilroy R."/>
            <person name="Ravi A."/>
            <person name="Getino M."/>
            <person name="Pursley I."/>
            <person name="Horton D.L."/>
            <person name="Alikhan N.F."/>
            <person name="Baker D."/>
            <person name="Gharbi K."/>
            <person name="Hall N."/>
            <person name="Watson M."/>
            <person name="Adriaenssens E.M."/>
            <person name="Foster-Nyarko E."/>
            <person name="Jarju S."/>
            <person name="Secka A."/>
            <person name="Antonio M."/>
            <person name="Oren A."/>
            <person name="Chaudhuri R.R."/>
            <person name="La Ragione R."/>
            <person name="Hildebrand F."/>
            <person name="Pallen M.J."/>
        </authorList>
    </citation>
    <scope>NUCLEOTIDE SEQUENCE</scope>
    <source>
        <strain evidence="17">USASDec5-558</strain>
    </source>
</reference>
<dbReference type="PROSITE" id="PS52016">
    <property type="entry name" value="TONB_DEPENDENT_REC_3"/>
    <property type="match status" value="1"/>
</dbReference>
<keyword evidence="7 12" id="KW-0798">TonB box</keyword>
<evidence type="ECO:0000256" key="11">
    <source>
        <dbReference type="PROSITE-ProRule" id="PRU01360"/>
    </source>
</evidence>
<dbReference type="PROSITE" id="PS00430">
    <property type="entry name" value="TONB_DEPENDENT_REC_1"/>
    <property type="match status" value="1"/>
</dbReference>
<dbReference type="Gene3D" id="2.170.130.10">
    <property type="entry name" value="TonB-dependent receptor, plug domain"/>
    <property type="match status" value="1"/>
</dbReference>
<dbReference type="InterPro" id="IPR036942">
    <property type="entry name" value="Beta-barrel_TonB_sf"/>
</dbReference>
<keyword evidence="5 11" id="KW-0812">Transmembrane</keyword>
<feature type="domain" description="TonB-dependent receptor-like beta-barrel" evidence="15">
    <location>
        <begin position="248"/>
        <end position="702"/>
    </location>
</feature>
<dbReference type="CDD" id="cd01347">
    <property type="entry name" value="ligand_gated_channel"/>
    <property type="match status" value="1"/>
</dbReference>
<dbReference type="Gene3D" id="2.40.170.20">
    <property type="entry name" value="TonB-dependent receptor, beta-barrel domain"/>
    <property type="match status" value="1"/>
</dbReference>
<feature type="chain" id="PRO_5039071889" evidence="14">
    <location>
        <begin position="40"/>
        <end position="728"/>
    </location>
</feature>
<dbReference type="Proteomes" id="UP000886829">
    <property type="component" value="Unassembled WGS sequence"/>
</dbReference>
<evidence type="ECO:0000256" key="13">
    <source>
        <dbReference type="PROSITE-ProRule" id="PRU10144"/>
    </source>
</evidence>
<comment type="subcellular location">
    <subcellularLocation>
        <location evidence="1 11">Cell outer membrane</location>
        <topology evidence="1 11">Multi-pass membrane protein</topology>
    </subcellularLocation>
</comment>
<dbReference type="InterPro" id="IPR037066">
    <property type="entry name" value="Plug_dom_sf"/>
</dbReference>
<protein>
    <submittedName>
        <fullName evidence="17">TonB-dependent receptor</fullName>
    </submittedName>
</protein>
<reference evidence="17" key="2">
    <citation type="submission" date="2021-04" db="EMBL/GenBank/DDBJ databases">
        <authorList>
            <person name="Gilroy R."/>
        </authorList>
    </citation>
    <scope>NUCLEOTIDE SEQUENCE</scope>
    <source>
        <strain evidence="17">USASDec5-558</strain>
    </source>
</reference>
<evidence type="ECO:0000256" key="4">
    <source>
        <dbReference type="ARBA" id="ARBA00022452"/>
    </source>
</evidence>
<dbReference type="GO" id="GO:0015344">
    <property type="term" value="F:siderophore uptake transmembrane transporter activity"/>
    <property type="evidence" value="ECO:0007669"/>
    <property type="project" value="TreeGrafter"/>
</dbReference>
<sequence length="728" mass="79992">MFFSPLAHVQCPLPRKLQPTLLASVVSAMVASALYPAVAAEVESADEVVAVEAVEASVVGADSVSVSSESADTASDLIRSETVVVTAARTQQQLLDTNASVSVVNANQTANLGRDNIPEMLRTAPGVRLVSDGTPGVKRVAIRGESATRTLILVDGQRIDDQKNKSGAPLLINPYFTDRIEVVKGPSSVLYGSDAMGGIVNVITKQAVEDPFAFEGGVGFNSSSNSFTEYANIMGTLDRFHYAAGAFNTNSGDLYLSDHERLDNTSYNARGLNGDFSYDVLDNLTLGYVGEYFYSDAETSTTTDDATYSVFRGEIPEWKRQKHKLYLKAYDLNDYLAAVDASFYFQSNDKEFNSTPQRGLAVGVINEQDTYGGNLQLEFSFGDTFYLVTGYDGRQEELDSSSDIGIAMGPVAGDIHLNDSAYKQQSHAVYAMLSTYLTDELTLNTGVRYNYIKTEAGDSQVRGAMNVMGQTIPVNMDPDYADASQNKTVGSVGLVYRPFDKGAFRLNWSQGFRVPNIQELFLITSTGTLQFGNPDLKPEESDNYELGFRWEDPNGLTSDVAIFYSQADNYIETVNAGQFYTYRNIAEATTYGLEFSASYLYKSYEPYVNFTLMEREYETGTRSSKNTGTPKFSGNTGLRFYGLLFELDAYANFATRTKNDNLDGSSYFGNTEYGGYVTYNLSVSTKLGPNDEFTLYGSIENILDKNYQTNELIHEPGRFFTLGVKGSF</sequence>
<dbReference type="EMBL" id="DXEV01000087">
    <property type="protein sequence ID" value="HIX56685.1"/>
    <property type="molecule type" value="Genomic_DNA"/>
</dbReference>
<evidence type="ECO:0000259" key="15">
    <source>
        <dbReference type="Pfam" id="PF00593"/>
    </source>
</evidence>
<feature type="domain" description="TonB-dependent receptor plug" evidence="16">
    <location>
        <begin position="95"/>
        <end position="199"/>
    </location>
</feature>
<comment type="similarity">
    <text evidence="2">Belongs to the TonB-dependent receptor family. Hemoglobin/haptoglobin binding protein subfamily.</text>
</comment>
<dbReference type="Pfam" id="PF00593">
    <property type="entry name" value="TonB_dep_Rec_b-barrel"/>
    <property type="match status" value="1"/>
</dbReference>
<accession>A0A9D1WCR8</accession>
<evidence type="ECO:0000256" key="3">
    <source>
        <dbReference type="ARBA" id="ARBA00022448"/>
    </source>
</evidence>
<dbReference type="InterPro" id="IPR010917">
    <property type="entry name" value="TonB_rcpt_CS"/>
</dbReference>
<evidence type="ECO:0000256" key="8">
    <source>
        <dbReference type="ARBA" id="ARBA00023136"/>
    </source>
</evidence>
<dbReference type="InterPro" id="IPR010916">
    <property type="entry name" value="TonB_box_CS"/>
</dbReference>
<dbReference type="GO" id="GO:0044718">
    <property type="term" value="P:siderophore transmembrane transport"/>
    <property type="evidence" value="ECO:0007669"/>
    <property type="project" value="TreeGrafter"/>
</dbReference>
<dbReference type="InterPro" id="IPR012910">
    <property type="entry name" value="Plug_dom"/>
</dbReference>
<dbReference type="InterPro" id="IPR039426">
    <property type="entry name" value="TonB-dep_rcpt-like"/>
</dbReference>
<evidence type="ECO:0000256" key="6">
    <source>
        <dbReference type="ARBA" id="ARBA00022729"/>
    </source>
</evidence>
<keyword evidence="10 11" id="KW-0998">Cell outer membrane</keyword>
<evidence type="ECO:0000256" key="10">
    <source>
        <dbReference type="ARBA" id="ARBA00023237"/>
    </source>
</evidence>
<keyword evidence="4 11" id="KW-1134">Transmembrane beta strand</keyword>
<feature type="signal peptide" evidence="14">
    <location>
        <begin position="1"/>
        <end position="39"/>
    </location>
</feature>
<name>A0A9D1WCR8_9GAMM</name>
<dbReference type="PANTHER" id="PTHR30069:SF29">
    <property type="entry name" value="HEMOGLOBIN AND HEMOGLOBIN-HAPTOGLOBIN-BINDING PROTEIN 1-RELATED"/>
    <property type="match status" value="1"/>
</dbReference>
<feature type="short sequence motif" description="TonB box" evidence="12">
    <location>
        <begin position="82"/>
        <end position="88"/>
    </location>
</feature>
<gene>
    <name evidence="17" type="ORF">H9850_04340</name>
</gene>
<evidence type="ECO:0000256" key="2">
    <source>
        <dbReference type="ARBA" id="ARBA00008143"/>
    </source>
</evidence>
<dbReference type="InterPro" id="IPR000531">
    <property type="entry name" value="Beta-barrel_TonB"/>
</dbReference>
<evidence type="ECO:0000256" key="1">
    <source>
        <dbReference type="ARBA" id="ARBA00004571"/>
    </source>
</evidence>
<dbReference type="AlphaFoldDB" id="A0A9D1WCR8"/>
<evidence type="ECO:0000256" key="7">
    <source>
        <dbReference type="ARBA" id="ARBA00023077"/>
    </source>
</evidence>
<evidence type="ECO:0000256" key="12">
    <source>
        <dbReference type="PROSITE-ProRule" id="PRU10143"/>
    </source>
</evidence>
<keyword evidence="8 11" id="KW-0472">Membrane</keyword>
<evidence type="ECO:0000259" key="16">
    <source>
        <dbReference type="Pfam" id="PF07715"/>
    </source>
</evidence>
<proteinExistence type="inferred from homology"/>
<evidence type="ECO:0000256" key="5">
    <source>
        <dbReference type="ARBA" id="ARBA00022692"/>
    </source>
</evidence>
<evidence type="ECO:0000313" key="17">
    <source>
        <dbReference type="EMBL" id="HIX56685.1"/>
    </source>
</evidence>
<comment type="caution">
    <text evidence="17">The sequence shown here is derived from an EMBL/GenBank/DDBJ whole genome shotgun (WGS) entry which is preliminary data.</text>
</comment>
<evidence type="ECO:0000256" key="14">
    <source>
        <dbReference type="SAM" id="SignalP"/>
    </source>
</evidence>
<dbReference type="SUPFAM" id="SSF56935">
    <property type="entry name" value="Porins"/>
    <property type="match status" value="1"/>
</dbReference>
<keyword evidence="9 17" id="KW-0675">Receptor</keyword>
<dbReference type="PROSITE" id="PS01156">
    <property type="entry name" value="TONB_DEPENDENT_REC_2"/>
    <property type="match status" value="1"/>
</dbReference>
<evidence type="ECO:0000256" key="9">
    <source>
        <dbReference type="ARBA" id="ARBA00023170"/>
    </source>
</evidence>
<dbReference type="GO" id="GO:0009279">
    <property type="term" value="C:cell outer membrane"/>
    <property type="evidence" value="ECO:0007669"/>
    <property type="project" value="UniProtKB-SubCell"/>
</dbReference>
<keyword evidence="3 11" id="KW-0813">Transport</keyword>
<dbReference type="Pfam" id="PF07715">
    <property type="entry name" value="Plug"/>
    <property type="match status" value="1"/>
</dbReference>